<gene>
    <name evidence="1" type="ORF">N473_21525</name>
</gene>
<dbReference type="EMBL" id="AUYC01000035">
    <property type="protein sequence ID" value="KZN62129.1"/>
    <property type="molecule type" value="Genomic_DNA"/>
</dbReference>
<evidence type="ECO:0000313" key="2">
    <source>
        <dbReference type="Proteomes" id="UP000076486"/>
    </source>
</evidence>
<name>A0A167K4N5_9GAMM</name>
<sequence length="437" mass="49797">MKIRPAINLNLSNSKFAESNTSIIKSEKLEQGSKALPTSTIETPVETYSPYSRAKQYRVHLINFSSDNGSIAKPPEYRYGELSTLEDIDAFLTHEDRLTKEQADILRSHVPSKELLSLMDKMDDETLSQFVDVLANSFNVGSVLGVGANMEKAQELVSVLNSMSEGDIEDTVSTLTALSEQENEDSDFGFYLSSSYHKNQEDVTFRSFSEAANYKTLASQKLHFGKITHQYVDLLAKNRYSQGDIESINQHLKESSFEQSRGILDMATHIKNNDRASFLNLLDEVDKDSENNIFAYVSRLVDVDEYTSAYESSEGGKVLFTDKMETESERTEMYTHLFDAYEKQGVTWMEDVIEHVHDHPPQVQSQVWQAINQTIEDNPALFEKSDSVEMWITMRLSSIQRDFENKQIDEIYDAAELPDIPYNLGRLSWIKNEEVAE</sequence>
<comment type="caution">
    <text evidence="1">The sequence shown here is derived from an EMBL/GenBank/DDBJ whole genome shotgun (WGS) entry which is preliminary data.</text>
</comment>
<dbReference type="RefSeq" id="WP_063368772.1">
    <property type="nucleotide sequence ID" value="NZ_AUYC01000035.1"/>
</dbReference>
<organism evidence="1 2">
    <name type="scientific">Pseudoalteromonas luteoviolacea CPMOR-1</name>
    <dbReference type="NCBI Taxonomy" id="1365248"/>
    <lineage>
        <taxon>Bacteria</taxon>
        <taxon>Pseudomonadati</taxon>
        <taxon>Pseudomonadota</taxon>
        <taxon>Gammaproteobacteria</taxon>
        <taxon>Alteromonadales</taxon>
        <taxon>Pseudoalteromonadaceae</taxon>
        <taxon>Pseudoalteromonas</taxon>
    </lineage>
</organism>
<reference evidence="1 2" key="1">
    <citation type="submission" date="2013-07" db="EMBL/GenBank/DDBJ databases">
        <title>Comparative Genomic and Metabolomic Analysis of Twelve Strains of Pseudoalteromonas luteoviolacea.</title>
        <authorList>
            <person name="Vynne N.G."/>
            <person name="Mansson M."/>
            <person name="Gram L."/>
        </authorList>
    </citation>
    <scope>NUCLEOTIDE SEQUENCE [LARGE SCALE GENOMIC DNA]</scope>
    <source>
        <strain evidence="1 2">CPMOR-1</strain>
    </source>
</reference>
<protein>
    <submittedName>
        <fullName evidence="1">Uncharacterized protein</fullName>
    </submittedName>
</protein>
<dbReference type="PATRIC" id="fig|1365248.3.peg.3389"/>
<dbReference type="AlphaFoldDB" id="A0A167K4N5"/>
<dbReference type="Proteomes" id="UP000076486">
    <property type="component" value="Unassembled WGS sequence"/>
</dbReference>
<accession>A0A167K4N5</accession>
<evidence type="ECO:0000313" key="1">
    <source>
        <dbReference type="EMBL" id="KZN62129.1"/>
    </source>
</evidence>
<proteinExistence type="predicted"/>